<reference evidence="3" key="2">
    <citation type="journal article" date="2016" name="Int. J. Syst. Evol. Microbiol.">
        <title>Caldimicrobium thiodismutans sp. nov., a sulfur-disproportionating bacterium isolated from a hot spring.</title>
        <authorList>
            <person name="Kojima H."/>
            <person name="Umezawa K."/>
            <person name="Fukui M."/>
        </authorList>
    </citation>
    <scope>NUCLEOTIDE SEQUENCE [LARGE SCALE GENOMIC DNA]</scope>
    <source>
        <strain evidence="3">TF1</strain>
    </source>
</reference>
<dbReference type="Proteomes" id="UP000068196">
    <property type="component" value="Chromosome"/>
</dbReference>
<proteinExistence type="predicted"/>
<dbReference type="RefSeq" id="WP_068514254.1">
    <property type="nucleotide sequence ID" value="NZ_AP014945.1"/>
</dbReference>
<dbReference type="SUPFAM" id="SSF52540">
    <property type="entry name" value="P-loop containing nucleoside triphosphate hydrolases"/>
    <property type="match status" value="1"/>
</dbReference>
<dbReference type="STRING" id="1653476.THC_1015"/>
<dbReference type="AlphaFoldDB" id="A0A0U5AHM4"/>
<dbReference type="Gene3D" id="3.40.50.300">
    <property type="entry name" value="P-loop containing nucleotide triphosphate hydrolases"/>
    <property type="match status" value="1"/>
</dbReference>
<dbReference type="KEGG" id="cthi:THC_1015"/>
<dbReference type="PANTHER" id="PTHR34825">
    <property type="entry name" value="CONSERVED PROTEIN, WITH A WEAK D-GALACTARATE DEHYDRATASE/ALTRONATE HYDROLASE DOMAIN"/>
    <property type="match status" value="1"/>
</dbReference>
<feature type="domain" description="AAA-ATPase-like" evidence="1">
    <location>
        <begin position="6"/>
        <end position="203"/>
    </location>
</feature>
<evidence type="ECO:0000313" key="2">
    <source>
        <dbReference type="EMBL" id="BAU23399.1"/>
    </source>
</evidence>
<accession>A0A0U5AHM4</accession>
<protein>
    <recommendedName>
        <fullName evidence="1">AAA-ATPase-like domain-containing protein</fullName>
    </recommendedName>
</protein>
<dbReference type="EMBL" id="AP014945">
    <property type="protein sequence ID" value="BAU23399.1"/>
    <property type="molecule type" value="Genomic_DNA"/>
</dbReference>
<dbReference type="PANTHER" id="PTHR34825:SF1">
    <property type="entry name" value="AAA-ATPASE-LIKE DOMAIN-CONTAINING PROTEIN"/>
    <property type="match status" value="1"/>
</dbReference>
<sequence length="515" mass="60696">MKKNLPIGISSFEKIRSEPYYYVDKTPFVAKLVEEGTYYFLSRPRRFGKSLFVDTLKQAFFGRKELFQGLYLEKNWDWSVRYPVIHIDFGGRTLKGEEHLITYILEQLEKNQETLGVSCSEKDLYDSCFEELILKSYEKYKQKVVVLVDEYDKPILDCIEDREAIKRIRDILVKFYIVLKPLDRYLKFVLLTGVLKFYMSSIFSGLNFLNDITLSRKYSTICGFTQEELEEVFKEELQDKDLKLIKCWYNGYSWLGEPVYNPFDVLLYLKERQIQPYWFETGTPSFLIKLLVEKKFYIPQLSELMASERLLGSFDVDFIEPENLLFQTGYLTIKGVEEIPSGYLYYLSYPNKEVRVSLNNYIVDYLTRKGPESARLTLKLTRALREGRVSAFGEVLKALFSGIPYEWYRSNEIAGYEGYYASVVYSFLEGAGFEVIPEDYTSLGRIDLTIIFEERCFIVEFKVVEMEGESPKAIEKLKEKGYHQKYPGRFKEIYLIGFDFSKEKKTLSNFDWIKL</sequence>
<dbReference type="InterPro" id="IPR018631">
    <property type="entry name" value="AAA-ATPase-like_dom"/>
</dbReference>
<name>A0A0U5AHM4_9BACT</name>
<dbReference type="InterPro" id="IPR027417">
    <property type="entry name" value="P-loop_NTPase"/>
</dbReference>
<evidence type="ECO:0000313" key="3">
    <source>
        <dbReference type="Proteomes" id="UP000068196"/>
    </source>
</evidence>
<reference evidence="2 3" key="1">
    <citation type="journal article" date="2016" name="Int. J. Syst. Evol. Microbiol.">
        <title>Caldimicrobium thiodismutans sp. nov., a sulfur-disproportionating bacterium isolated from a hot spring, and emended description of the genus Caldimicrobium.</title>
        <authorList>
            <person name="Kojima H."/>
            <person name="Umezawa K."/>
            <person name="Fukui M."/>
        </authorList>
    </citation>
    <scope>NUCLEOTIDE SEQUENCE [LARGE SCALE GENOMIC DNA]</scope>
    <source>
        <strain evidence="2 3">TF1</strain>
    </source>
</reference>
<gene>
    <name evidence="2" type="ORF">THC_1015</name>
</gene>
<dbReference type="OrthoDB" id="78597at2"/>
<dbReference type="Pfam" id="PF09820">
    <property type="entry name" value="AAA-ATPase_like"/>
    <property type="match status" value="1"/>
</dbReference>
<keyword evidence="3" id="KW-1185">Reference proteome</keyword>
<evidence type="ECO:0000259" key="1">
    <source>
        <dbReference type="Pfam" id="PF09820"/>
    </source>
</evidence>
<dbReference type="InterPro" id="IPR012547">
    <property type="entry name" value="PDDEXK_9"/>
</dbReference>
<organism evidence="2 3">
    <name type="scientific">Caldimicrobium thiodismutans</name>
    <dbReference type="NCBI Taxonomy" id="1653476"/>
    <lineage>
        <taxon>Bacteria</taxon>
        <taxon>Pseudomonadati</taxon>
        <taxon>Thermodesulfobacteriota</taxon>
        <taxon>Thermodesulfobacteria</taxon>
        <taxon>Thermodesulfobacteriales</taxon>
        <taxon>Thermodesulfobacteriaceae</taxon>
        <taxon>Caldimicrobium</taxon>
    </lineage>
</organism>
<dbReference type="Pfam" id="PF08011">
    <property type="entry name" value="PDDEXK_9"/>
    <property type="match status" value="1"/>
</dbReference>